<proteinExistence type="inferred from homology"/>
<dbReference type="InterPro" id="IPR002347">
    <property type="entry name" value="SDR_fam"/>
</dbReference>
<dbReference type="Gene3D" id="3.40.50.720">
    <property type="entry name" value="NAD(P)-binding Rossmann-like Domain"/>
    <property type="match status" value="1"/>
</dbReference>
<dbReference type="SUPFAM" id="SSF51735">
    <property type="entry name" value="NAD(P)-binding Rossmann-fold domains"/>
    <property type="match status" value="1"/>
</dbReference>
<organism evidence="3 4">
    <name type="scientific">Luteimonas salinilitoris</name>
    <dbReference type="NCBI Taxonomy" id="3237697"/>
    <lineage>
        <taxon>Bacteria</taxon>
        <taxon>Pseudomonadati</taxon>
        <taxon>Pseudomonadota</taxon>
        <taxon>Gammaproteobacteria</taxon>
        <taxon>Lysobacterales</taxon>
        <taxon>Lysobacteraceae</taxon>
        <taxon>Luteimonas</taxon>
    </lineage>
</organism>
<dbReference type="RefSeq" id="WP_370565823.1">
    <property type="nucleotide sequence ID" value="NZ_JBFWIB010000029.1"/>
</dbReference>
<evidence type="ECO:0000256" key="1">
    <source>
        <dbReference type="ARBA" id="ARBA00006484"/>
    </source>
</evidence>
<sequence>MMSPDPAVLITGATGGLGRRTALELARRGRSVVVGGRRRDAVEGLCSEIAQLGVEATPFVADLASLGDVRRALDDLGDLPLHGVVANAGINTTRDQRSVDGYELTFAVNVLSHQLLLCRLAGQLVDQARVVIVASGVHLPENKLARRCGIPAPRWVGARSLAMPDEAPAERRLDNGRQRYSTSKLANVLQARGLQQRLRQLEKTADVFAIDPGLMVDTDLARELPAALRGVLRAVGRLATPFVDNMRLSPIAAGHVAALVEEPGWRGKGFGYLDGDLVVPPSKDAQRDELMEELWHDSVALTGLQQEETCLPLGESARPSDFRLASSS</sequence>
<dbReference type="Proteomes" id="UP001566331">
    <property type="component" value="Unassembled WGS sequence"/>
</dbReference>
<keyword evidence="2" id="KW-0560">Oxidoreductase</keyword>
<accession>A0ABV4HVL1</accession>
<keyword evidence="4" id="KW-1185">Reference proteome</keyword>
<protein>
    <submittedName>
        <fullName evidence="3">SDR family NAD(P)-dependent oxidoreductase</fullName>
    </submittedName>
</protein>
<comment type="similarity">
    <text evidence="1">Belongs to the short-chain dehydrogenases/reductases (SDR) family.</text>
</comment>
<dbReference type="Pfam" id="PF00106">
    <property type="entry name" value="adh_short"/>
    <property type="match status" value="1"/>
</dbReference>
<dbReference type="PANTHER" id="PTHR24320">
    <property type="entry name" value="RETINOL DEHYDROGENASE"/>
    <property type="match status" value="1"/>
</dbReference>
<dbReference type="EMBL" id="JBFWIC010000052">
    <property type="protein sequence ID" value="MEZ0476797.1"/>
    <property type="molecule type" value="Genomic_DNA"/>
</dbReference>
<name>A0ABV4HVL1_9GAMM</name>
<gene>
    <name evidence="3" type="ORF">AB6713_19645</name>
</gene>
<evidence type="ECO:0000313" key="4">
    <source>
        <dbReference type="Proteomes" id="UP001566331"/>
    </source>
</evidence>
<reference evidence="3 4" key="1">
    <citation type="submission" date="2024-07" db="EMBL/GenBank/DDBJ databases">
        <title>Luteimonas salilacus sp. nov., isolated from the shore soil of Salt Lake in Tibet of China.</title>
        <authorList>
            <person name="Zhang X."/>
            <person name="Li A."/>
        </authorList>
    </citation>
    <scope>NUCLEOTIDE SEQUENCE [LARGE SCALE GENOMIC DNA]</scope>
    <source>
        <strain evidence="3 4">B3-2-R+30</strain>
    </source>
</reference>
<dbReference type="PANTHER" id="PTHR24320:SF152">
    <property type="entry name" value="SHORT-CHAIN DEHYDROGENASE_REDUCTASE FAMILY PROTEIN"/>
    <property type="match status" value="1"/>
</dbReference>
<evidence type="ECO:0000313" key="3">
    <source>
        <dbReference type="EMBL" id="MEZ0476797.1"/>
    </source>
</evidence>
<dbReference type="InterPro" id="IPR036291">
    <property type="entry name" value="NAD(P)-bd_dom_sf"/>
</dbReference>
<evidence type="ECO:0000256" key="2">
    <source>
        <dbReference type="ARBA" id="ARBA00023002"/>
    </source>
</evidence>
<comment type="caution">
    <text evidence="3">The sequence shown here is derived from an EMBL/GenBank/DDBJ whole genome shotgun (WGS) entry which is preliminary data.</text>
</comment>